<dbReference type="PANTHER" id="PTHR36504:SF1">
    <property type="entry name" value="LIPOPOLYSACCHARIDE EXPORT SYSTEM PROTEIN LPTA"/>
    <property type="match status" value="1"/>
</dbReference>
<gene>
    <name evidence="3" type="ORF">DRJ00_04165</name>
</gene>
<sequence length="169" mass="18975">MRKILFLLATALVLFGGMSFAEAELNRRELVISSSRQQVDYKNRIFIYEGEVKASWKDFLVEGDRLEVYLTKEDALSKVIIKGKVRIVQMSDGHKKREATCDLATYTAEDDVMLMQGNSHYHDEMGNEISADKITLWIGAEKLVAEGSPVKAVYSLKEEEVGPASGESH</sequence>
<dbReference type="Pfam" id="PF03968">
    <property type="entry name" value="LptD_N"/>
    <property type="match status" value="1"/>
</dbReference>
<evidence type="ECO:0000259" key="2">
    <source>
        <dbReference type="Pfam" id="PF03968"/>
    </source>
</evidence>
<organism evidence="3 4">
    <name type="scientific">Aerophobetes bacterium</name>
    <dbReference type="NCBI Taxonomy" id="2030807"/>
    <lineage>
        <taxon>Bacteria</taxon>
        <taxon>Candidatus Aerophobota</taxon>
    </lineage>
</organism>
<protein>
    <recommendedName>
        <fullName evidence="2">Organic solvent tolerance-like N-terminal domain-containing protein</fullName>
    </recommendedName>
</protein>
<dbReference type="Proteomes" id="UP000279422">
    <property type="component" value="Unassembled WGS sequence"/>
</dbReference>
<feature type="domain" description="Organic solvent tolerance-like N-terminal" evidence="2">
    <location>
        <begin position="32"/>
        <end position="136"/>
    </location>
</feature>
<dbReference type="InterPro" id="IPR005653">
    <property type="entry name" value="OstA-like_N"/>
</dbReference>
<dbReference type="GO" id="GO:0009279">
    <property type="term" value="C:cell outer membrane"/>
    <property type="evidence" value="ECO:0007669"/>
    <property type="project" value="TreeGrafter"/>
</dbReference>
<evidence type="ECO:0000256" key="1">
    <source>
        <dbReference type="ARBA" id="ARBA00022729"/>
    </source>
</evidence>
<name>A0A497E466_UNCAE</name>
<reference evidence="3 4" key="1">
    <citation type="submission" date="2018-06" db="EMBL/GenBank/DDBJ databases">
        <title>Extensive metabolic versatility and redundancy in microbially diverse, dynamic hydrothermal sediments.</title>
        <authorList>
            <person name="Dombrowski N."/>
            <person name="Teske A."/>
            <person name="Baker B.J."/>
        </authorList>
    </citation>
    <scope>NUCLEOTIDE SEQUENCE [LARGE SCALE GENOMIC DNA]</scope>
    <source>
        <strain evidence="3">B47_G16</strain>
    </source>
</reference>
<dbReference type="GO" id="GO:0017089">
    <property type="term" value="F:glycolipid transfer activity"/>
    <property type="evidence" value="ECO:0007669"/>
    <property type="project" value="TreeGrafter"/>
</dbReference>
<dbReference type="PANTHER" id="PTHR36504">
    <property type="entry name" value="LIPOPOLYSACCHARIDE EXPORT SYSTEM PROTEIN LPTA"/>
    <property type="match status" value="1"/>
</dbReference>
<proteinExistence type="predicted"/>
<accession>A0A497E466</accession>
<evidence type="ECO:0000313" key="3">
    <source>
        <dbReference type="EMBL" id="RLE09446.1"/>
    </source>
</evidence>
<comment type="caution">
    <text evidence="3">The sequence shown here is derived from an EMBL/GenBank/DDBJ whole genome shotgun (WGS) entry which is preliminary data.</text>
</comment>
<evidence type="ECO:0000313" key="4">
    <source>
        <dbReference type="Proteomes" id="UP000279422"/>
    </source>
</evidence>
<dbReference type="InterPro" id="IPR052037">
    <property type="entry name" value="LPS_export_LptA"/>
</dbReference>
<dbReference type="Gene3D" id="2.60.450.10">
    <property type="entry name" value="Lipopolysaccharide (LPS) transport protein A like domain"/>
    <property type="match status" value="1"/>
</dbReference>
<dbReference type="GO" id="GO:0015920">
    <property type="term" value="P:lipopolysaccharide transport"/>
    <property type="evidence" value="ECO:0007669"/>
    <property type="project" value="TreeGrafter"/>
</dbReference>
<dbReference type="EMBL" id="QMPZ01000045">
    <property type="protein sequence ID" value="RLE09446.1"/>
    <property type="molecule type" value="Genomic_DNA"/>
</dbReference>
<keyword evidence="1" id="KW-0732">Signal</keyword>
<dbReference type="GO" id="GO:0030288">
    <property type="term" value="C:outer membrane-bounded periplasmic space"/>
    <property type="evidence" value="ECO:0007669"/>
    <property type="project" value="TreeGrafter"/>
</dbReference>
<dbReference type="AlphaFoldDB" id="A0A497E466"/>